<dbReference type="Gene3D" id="3.40.50.300">
    <property type="entry name" value="P-loop containing nucleotide triphosphate hydrolases"/>
    <property type="match status" value="1"/>
</dbReference>
<dbReference type="Proteomes" id="UP000271003">
    <property type="component" value="Chromosome"/>
</dbReference>
<name>A0A2Z6IAK2_9BURK</name>
<evidence type="ECO:0008006" key="5">
    <source>
        <dbReference type="Google" id="ProtNLM"/>
    </source>
</evidence>
<evidence type="ECO:0000256" key="1">
    <source>
        <dbReference type="SAM" id="Coils"/>
    </source>
</evidence>
<feature type="compositionally biased region" description="Basic and acidic residues" evidence="2">
    <location>
        <begin position="301"/>
        <end position="323"/>
    </location>
</feature>
<keyword evidence="4" id="KW-1185">Reference proteome</keyword>
<gene>
    <name evidence="3" type="ORF">SUTMEG_14420</name>
</gene>
<feature type="compositionally biased region" description="Basic and acidic residues" evidence="2">
    <location>
        <begin position="268"/>
        <end position="284"/>
    </location>
</feature>
<dbReference type="RefSeq" id="WP_120177149.1">
    <property type="nucleotide sequence ID" value="NZ_AP018786.1"/>
</dbReference>
<evidence type="ECO:0000256" key="2">
    <source>
        <dbReference type="SAM" id="MobiDB-lite"/>
    </source>
</evidence>
<dbReference type="EMBL" id="AP018786">
    <property type="protein sequence ID" value="BBF23551.1"/>
    <property type="molecule type" value="Genomic_DNA"/>
</dbReference>
<feature type="region of interest" description="Disordered" evidence="2">
    <location>
        <begin position="203"/>
        <end position="284"/>
    </location>
</feature>
<evidence type="ECO:0000313" key="4">
    <source>
        <dbReference type="Proteomes" id="UP000271003"/>
    </source>
</evidence>
<feature type="region of interest" description="Disordered" evidence="2">
    <location>
        <begin position="1025"/>
        <end position="1060"/>
    </location>
</feature>
<feature type="compositionally biased region" description="Low complexity" evidence="2">
    <location>
        <begin position="369"/>
        <end position="389"/>
    </location>
</feature>
<protein>
    <recommendedName>
        <fullName evidence="5">AAA+ ATPase domain-containing protein</fullName>
    </recommendedName>
</protein>
<dbReference type="KEGG" id="sutt:SUTMEG_14420"/>
<dbReference type="InterPro" id="IPR027417">
    <property type="entry name" value="P-loop_NTPase"/>
</dbReference>
<sequence>MYSLSSLLKVFADQVDKAELRRLTKQALKSGMTLQKLVKASNFFKGEAFYRQFERCILEGRPLERGLLGKLSPYPVTPDAAAMRRACPDIDRAFPGNGKPPLFEPWCRALTEMAKESKFSPEAYLRYAMITSLEVYRRDLLPTTPLSVRADFFEDVMLGFLWFAKNAPFSKEAAEKLLERLGETDDERLEDAFRTLCGLDAAIPDEAGDGTDSGAQSEAKDEAKDEEAEPSDEKEPARSPATVEPVSDPSDSRPSRLSRPVTLSAVARRVDPRKIRTKRKEREYVLAAAREAAKKLGRELAAKAEKTAKAPEVFEREKAEASEARAPAATTVEVEPEPESASAVTPHAGAIDEPDVPETTDRTDRPETPAAAPVAASSSAPSSSSSSPSERPADLFALDPSAANRTVFDLPCAPESGHGASSATDGAGSTAEPALCERLPKPAYGRARVLAYVRRAGTFMNLFFTHRFDALGNYVKHDFTSEFPRLGAANLRTHRKARLQEGAFYVCDLESDDSFVNRDAGSGAPRKDFERAIDYDRLAAEGRLHPLEDDAGFLVVRPRVEDINLEKDILVRFRPEGAEMSDSDGDDVADEGLTHLHVRNVPVLLAVGNRYYGPVKLKEDGQQRPYVNLVTRDANARRGLVAGFLRDDPAIRTLRVVEECVTASCPVEIAFAAGATPKLFDVLSDATLAEKVLPSVLAAGPEVWMNRAAELSGGDPHESPIAALPPEAQTYVTTDPAIAKTRLMRIARLLTVRRMGAEAVEVVGRAIAELLDNSLDAKSPGGRIVGRIANRIATTPELAKKIEGYGELARRIEDLKTEIGRLETSLKATESVAEREAERVRREAEERNRTLLDETERLEAKLAEKTRVLGNIEASADLVAMRNDLEASLATLADEEKRLRTEAKAAEAYLENALERARNFAFDGVFAEKLLEAAGSRKRAQETLRIETRVRETAARPRFEADPVTLARTLVADVQRLRDYDRLTILNLFILLTQNFLTVLSGPPGAGKTSISVILGDVLGLTEKSERSDGSYNSDRSDRTGGSDHAESMEKAESTESTERFLPVSVERGWTSKRDFLGYWNPLSKTFESPDPRRSDALALLDAEARAGFDDLPFVMLLDEANLSPMEYYWGDFMRICDDRSRMNRIALGGDALYDVPDTLRFLATINSDFTTENLSPRLLDRAPVVTLPETEPDFANLGDRGASYDDGATDEGTHGSDDAPRPPVSWRAMRAAFGPRAHFEGEAEALALLEDVVAAFRATGGVTSVRTRRAMRDYVSSAVPVFCEADAGGNGATTGGASSKLSKLSKFPTATQKTIQKARGKSTLKAAEVKAVNAVTAASASQSASQGASARLSVTDAVRAAVDFAVAARLLPRIEGSGDAYREKLETFGETLAVLGLTRSRSILDGILARGESALGWYRFF</sequence>
<feature type="compositionally biased region" description="Basic and acidic residues" evidence="2">
    <location>
        <begin position="1025"/>
        <end position="1059"/>
    </location>
</feature>
<dbReference type="OrthoDB" id="9781481at2"/>
<proteinExistence type="predicted"/>
<evidence type="ECO:0000313" key="3">
    <source>
        <dbReference type="EMBL" id="BBF23551.1"/>
    </source>
</evidence>
<keyword evidence="1" id="KW-0175">Coiled coil</keyword>
<accession>A0A2Z6IAK2</accession>
<feature type="region of interest" description="Disordered" evidence="2">
    <location>
        <begin position="301"/>
        <end position="394"/>
    </location>
</feature>
<feature type="region of interest" description="Disordered" evidence="2">
    <location>
        <begin position="1191"/>
        <end position="1224"/>
    </location>
</feature>
<dbReference type="SUPFAM" id="SSF52540">
    <property type="entry name" value="P-loop containing nucleoside triphosphate hydrolases"/>
    <property type="match status" value="1"/>
</dbReference>
<feature type="coiled-coil region" evidence="1">
    <location>
        <begin position="805"/>
        <end position="916"/>
    </location>
</feature>
<reference evidence="3 4" key="1">
    <citation type="journal article" date="2018" name="Int. J. Syst. Evol. Microbiol.">
        <title>Mesosutterella multiformis gen. nov., sp. nov., a member of the family Sutterellaceae and Sutterella megalosphaeroides sp. nov., isolated from human faeces.</title>
        <authorList>
            <person name="Sakamoto M."/>
            <person name="Ikeyama N."/>
            <person name="Kunihiro T."/>
            <person name="Iino T."/>
            <person name="Yuki M."/>
            <person name="Ohkuma M."/>
        </authorList>
    </citation>
    <scope>NUCLEOTIDE SEQUENCE [LARGE SCALE GENOMIC DNA]</scope>
    <source>
        <strain evidence="3 4">6FBBBH3</strain>
    </source>
</reference>
<organism evidence="3 4">
    <name type="scientific">Sutterella megalosphaeroides</name>
    <dbReference type="NCBI Taxonomy" id="2494234"/>
    <lineage>
        <taxon>Bacteria</taxon>
        <taxon>Pseudomonadati</taxon>
        <taxon>Pseudomonadota</taxon>
        <taxon>Betaproteobacteria</taxon>
        <taxon>Burkholderiales</taxon>
        <taxon>Sutterellaceae</taxon>
        <taxon>Sutterella</taxon>
    </lineage>
</organism>
<feature type="compositionally biased region" description="Basic and acidic residues" evidence="2">
    <location>
        <begin position="1212"/>
        <end position="1221"/>
    </location>
</feature>